<protein>
    <submittedName>
        <fullName evidence="2">Uncharacterized protein</fullName>
    </submittedName>
</protein>
<evidence type="ECO:0000256" key="1">
    <source>
        <dbReference type="SAM" id="MobiDB-lite"/>
    </source>
</evidence>
<accession>A0A426YHD8</accession>
<feature type="compositionally biased region" description="Basic and acidic residues" evidence="1">
    <location>
        <begin position="1"/>
        <end position="12"/>
    </location>
</feature>
<dbReference type="AlphaFoldDB" id="A0A426YHD8"/>
<sequence>MKMESGGHRLERLGTSTASVVGTGNCTVGDEAGRDGKPTATSSTEGGVRELATAAAGRHQLMLAMGGNRMEAELLQGAQASRGVGFHGGGIGVEEKVVTESRLCIETRASP</sequence>
<name>A0A426YHD8_ENSVE</name>
<comment type="caution">
    <text evidence="2">The sequence shown here is derived from an EMBL/GenBank/DDBJ whole genome shotgun (WGS) entry which is preliminary data.</text>
</comment>
<feature type="region of interest" description="Disordered" evidence="1">
    <location>
        <begin position="1"/>
        <end position="48"/>
    </location>
</feature>
<reference evidence="2 3" key="1">
    <citation type="journal article" date="2014" name="Agronomy (Basel)">
        <title>A Draft Genome Sequence for Ensete ventricosum, the Drought-Tolerant Tree Against Hunger.</title>
        <authorList>
            <person name="Harrison J."/>
            <person name="Moore K.A."/>
            <person name="Paszkiewicz K."/>
            <person name="Jones T."/>
            <person name="Grant M."/>
            <person name="Ambacheew D."/>
            <person name="Muzemil S."/>
            <person name="Studholme D.J."/>
        </authorList>
    </citation>
    <scope>NUCLEOTIDE SEQUENCE [LARGE SCALE GENOMIC DNA]</scope>
</reference>
<proteinExistence type="predicted"/>
<evidence type="ECO:0000313" key="3">
    <source>
        <dbReference type="Proteomes" id="UP000287651"/>
    </source>
</evidence>
<dbReference type="Proteomes" id="UP000287651">
    <property type="component" value="Unassembled WGS sequence"/>
</dbReference>
<evidence type="ECO:0000313" key="2">
    <source>
        <dbReference type="EMBL" id="RRT51164.1"/>
    </source>
</evidence>
<feature type="compositionally biased region" description="Polar residues" evidence="1">
    <location>
        <begin position="14"/>
        <end position="26"/>
    </location>
</feature>
<gene>
    <name evidence="2" type="ORF">B296_00016114</name>
</gene>
<dbReference type="EMBL" id="AMZH03012367">
    <property type="protein sequence ID" value="RRT51164.1"/>
    <property type="molecule type" value="Genomic_DNA"/>
</dbReference>
<organism evidence="2 3">
    <name type="scientific">Ensete ventricosum</name>
    <name type="common">Abyssinian banana</name>
    <name type="synonym">Musa ensete</name>
    <dbReference type="NCBI Taxonomy" id="4639"/>
    <lineage>
        <taxon>Eukaryota</taxon>
        <taxon>Viridiplantae</taxon>
        <taxon>Streptophyta</taxon>
        <taxon>Embryophyta</taxon>
        <taxon>Tracheophyta</taxon>
        <taxon>Spermatophyta</taxon>
        <taxon>Magnoliopsida</taxon>
        <taxon>Liliopsida</taxon>
        <taxon>Zingiberales</taxon>
        <taxon>Musaceae</taxon>
        <taxon>Ensete</taxon>
    </lineage>
</organism>